<dbReference type="PDBsum" id="2X0E"/>
<reference evidence="4 5" key="9">
    <citation type="journal article" date="2010" name="J. Mol. Biol.">
        <title>Structural basis of substrate binding in WsaF, a rhamnosyltransferase from Geobacillus stearothermophilus.</title>
        <authorList>
            <person name="Steiner K."/>
            <person name="Hagelueken G."/>
            <person name="Messner P."/>
            <person name="Schaffer C."/>
            <person name="Naismith J.H."/>
        </authorList>
    </citation>
    <scope>X-RAY CRYSTALLOGRAPHY (2.28 ANGSTROMS) IN COMPLEX WITH DTDP</scope>
</reference>
<feature type="binding site" evidence="5">
    <location>
        <position position="63"/>
    </location>
    <ligand>
        <name>dTDP</name>
        <dbReference type="ChEBI" id="CHEBI:58369"/>
    </ligand>
</feature>
<evidence type="ECO:0000313" key="3">
    <source>
        <dbReference type="EMBL" id="AAR99609.1"/>
    </source>
</evidence>
<dbReference type="Pfam" id="PF22772">
    <property type="entry name" value="WsaF_C"/>
    <property type="match status" value="1"/>
</dbReference>
<reference evidence="3" key="3">
    <citation type="journal article" date="2004" name="Microbiology">
        <title>S-layer glycan-specific loci on the chromosome of Geobacillus stearothermophilus NRS 2004/3a and dTDP-L-rhamnose biosynthesis potential of G. stearothermophilus strains.</title>
        <authorList>
            <person name="Novotny R."/>
            <person name="Schaffer C."/>
            <person name="Strauss J."/>
            <person name="Messner P."/>
        </authorList>
    </citation>
    <scope>NUCLEOTIDE SEQUENCE</scope>
    <source>
        <strain evidence="3">NRS 2004/3a</strain>
    </source>
</reference>
<dbReference type="PDB" id="2X0F">
    <property type="method" value="X-ray"/>
    <property type="resolution" value="2.55 A"/>
    <property type="chains" value="A/B=1-413"/>
</dbReference>
<dbReference type="Pfam" id="PF21374">
    <property type="entry name" value="WsaF_N"/>
    <property type="match status" value="1"/>
</dbReference>
<dbReference type="CAZy" id="GT4">
    <property type="family name" value="Glycosyltransferase Family 4"/>
</dbReference>
<evidence type="ECO:0000259" key="2">
    <source>
        <dbReference type="Pfam" id="PF22772"/>
    </source>
</evidence>
<evidence type="ECO:0007829" key="5">
    <source>
        <dbReference type="PDB" id="2X0E"/>
    </source>
</evidence>
<dbReference type="Gene3D" id="3.40.50.2000">
    <property type="entry name" value="Glycogen Phosphorylase B"/>
    <property type="match status" value="1"/>
</dbReference>
<dbReference type="PDB" id="2X0D">
    <property type="method" value="X-ray"/>
    <property type="resolution" value="2.28 A"/>
    <property type="chains" value="A/B=1-413"/>
</dbReference>
<reference evidence="3" key="5">
    <citation type="journal article" date="2007" name="Glycobiology">
        <title>The dTDP-4-dehydro-6-deoxyglucose reductase encoding fcd gene is part of the surface layer glycoprotein glycosylation gene cluster of Geobacillus tepidamans GS5-97T.</title>
        <authorList>
            <person name="Zayni S."/>
            <person name="Steiner K."/>
            <person name="Pfostl A."/>
            <person name="Hofinger A."/>
            <person name="Kosma P."/>
            <person name="Schaffer C."/>
            <person name="Messner P."/>
        </authorList>
    </citation>
    <scope>NUCLEOTIDE SEQUENCE</scope>
    <source>
        <strain evidence="3">NRS 2004/3a</strain>
    </source>
</reference>
<accession>Q7BG50</accession>
<dbReference type="GO" id="GO:0030247">
    <property type="term" value="F:polysaccharide binding"/>
    <property type="evidence" value="ECO:0007669"/>
    <property type="project" value="InterPro"/>
</dbReference>
<evidence type="ECO:0007829" key="4">
    <source>
        <dbReference type="PDB" id="2X0D"/>
    </source>
</evidence>
<reference evidence="3" key="6">
    <citation type="journal article" date="2007" name="J. Bacteriol.">
        <title>Functional characterization of the initiation enzyme of S-layer glycoprotein glycan biosynthesis in Geobacillus stearothermophilus NRS 2004/3a.</title>
        <authorList>
            <person name="Steiner K."/>
            <person name="Novotny R."/>
            <person name="Patel K."/>
            <person name="Vinogradov E."/>
            <person name="Whitfield C."/>
            <person name="Valvano M.A."/>
            <person name="Messner P."/>
            <person name="Schaffer C."/>
        </authorList>
    </citation>
    <scope>NUCLEOTIDE SEQUENCE</scope>
    <source>
        <strain evidence="3">NRS 2004/3a</strain>
    </source>
</reference>
<dbReference type="InterPro" id="IPR055050">
    <property type="entry name" value="WsaF_C"/>
</dbReference>
<reference evidence="3" key="4">
    <citation type="submission" date="2004-01" db="EMBL/GenBank/DDBJ databases">
        <authorList>
            <person name="Novotny R."/>
            <person name="Schaeffer C."/>
            <person name="Messner P."/>
        </authorList>
    </citation>
    <scope>NUCLEOTIDE SEQUENCE</scope>
    <source>
        <strain evidence="3">NRS 2004/3a</strain>
    </source>
</reference>
<keyword evidence="4 5" id="KW-0002">3D-structure</keyword>
<dbReference type="InterPro" id="IPR048510">
    <property type="entry name" value="WsaF_N"/>
</dbReference>
<sequence>MLQKLIQILRRNEYVKNVYKNTVSNFIETSIPEITPFNARTSSIKGKRLNLLVPSINQEHMFGGISTALKLFEQFDNKKFKKRIILTDATPNPKDLQSFKSFKYVMPEEDKDFALQIVPFNDRYNRTIPVAKHDIFIATAWWTAYAAQRIVSWQSDTYGIPPNKILYIIQDFEPGFYQWSSQYVLAESTYKYRGPQIAVFNSELLKQYFNNKGYNFTDEYFFQPKINTTLKNYINDKRQKEKIILVYGRPSVKRNAFTLIVEALKIFVQKYDRSNEWKIISVGEKHKDIALGKGIHLNSLGKLTLEDYADLLKRSSIGISLMISPHPSYPPLEMAHFGLRVITNKYENKDLSNWHSNIVSLEQLNPENIAETLVELCMSFNNRDVDKKESSNMMFYINEFNEFSFIKEIEEKL</sequence>
<dbReference type="EvolutionaryTrace" id="Q7BG50"/>
<feature type="binding site" evidence="5">
    <location>
        <position position="249"/>
    </location>
    <ligand>
        <name>dTDP</name>
        <dbReference type="ChEBI" id="CHEBI:58369"/>
    </ligand>
</feature>
<reference evidence="3" key="7">
    <citation type="journal article" date="2008" name="Carbohydr. Res.">
        <title>S-layer nanoglycobiology of bacteria.</title>
        <authorList>
            <person name="Messner P."/>
            <person name="Steiner K."/>
            <person name="Zarschler K."/>
            <person name="Schaffer C."/>
        </authorList>
    </citation>
    <scope>NUCLEOTIDE SEQUENCE</scope>
    <source>
        <strain evidence="3">NRS 2004/3a</strain>
    </source>
</reference>
<name>Q7BG50_GEOSE</name>
<organism evidence="3">
    <name type="scientific">Geobacillus stearothermophilus</name>
    <name type="common">Bacillus stearothermophilus</name>
    <dbReference type="NCBI Taxonomy" id="1422"/>
    <lineage>
        <taxon>Bacteria</taxon>
        <taxon>Bacillati</taxon>
        <taxon>Bacillota</taxon>
        <taxon>Bacilli</taxon>
        <taxon>Bacillales</taxon>
        <taxon>Anoxybacillaceae</taxon>
        <taxon>Geobacillus</taxon>
    </lineage>
</organism>
<protein>
    <submittedName>
        <fullName evidence="3">WsaF</fullName>
    </submittedName>
</protein>
<reference evidence="3" key="8">
    <citation type="journal article" date="2008" name="J. Biol. Chem.">
        <title>Molecular basis of S-layer glycoprotein glycan biosynthesis in Geobacillus stearothermophilus.</title>
        <authorList>
            <person name="Steiner K."/>
            <person name="Novotny R."/>
            <person name="Werz D.B."/>
            <person name="Zarschler K."/>
            <person name="Seeberger P.H."/>
            <person name="Hofinger A."/>
            <person name="Kosma P."/>
            <person name="Schaffer C."/>
            <person name="Messner P."/>
        </authorList>
    </citation>
    <scope>NUCLEOTIDE SEQUENCE</scope>
    <source>
        <strain evidence="3">NRS 2004/3a</strain>
    </source>
</reference>
<dbReference type="PDB" id="2X0E">
    <property type="method" value="X-ray"/>
    <property type="resolution" value="2.81 A"/>
    <property type="chains" value="A/B=1-413"/>
</dbReference>
<evidence type="ECO:0000259" key="1">
    <source>
        <dbReference type="Pfam" id="PF21374"/>
    </source>
</evidence>
<dbReference type="RefSeq" id="WP_328093930.1">
    <property type="nucleotide sequence ID" value="NZ_JARTFF010000058.1"/>
</dbReference>
<reference evidence="3" key="2">
    <citation type="journal article" date="2004" name="Glycoconj. J.">
        <title>Genetic organization of chromosomal S-layer glycan biosynthesis loci of Bacillaceae.</title>
        <authorList>
            <person name="Novotny R."/>
            <person name="Pfoestl A."/>
            <person name="Messner P."/>
            <person name="Schaffer C."/>
        </authorList>
    </citation>
    <scope>NUCLEOTIDE SEQUENCE</scope>
    <source>
        <strain evidence="3">NRS 2004/3a</strain>
    </source>
</reference>
<dbReference type="AlphaFoldDB" id="Q7BG50"/>
<proteinExistence type="evidence at protein level"/>
<feature type="binding site" evidence="5">
    <location>
        <position position="308"/>
    </location>
    <ligand>
        <name>dTDP</name>
        <dbReference type="ChEBI" id="CHEBI:58369"/>
    </ligand>
</feature>
<dbReference type="SUPFAM" id="SSF53756">
    <property type="entry name" value="UDP-Glycosyltransferase/glycogen phosphorylase"/>
    <property type="match status" value="1"/>
</dbReference>
<dbReference type="EMBL" id="AF328862">
    <property type="protein sequence ID" value="AAR99609.1"/>
    <property type="molecule type" value="Genomic_DNA"/>
</dbReference>
<feature type="binding site" evidence="5">
    <location>
        <position position="302"/>
    </location>
    <ligand>
        <name>dTDP</name>
        <dbReference type="ChEBI" id="CHEBI:58369"/>
    </ligand>
</feature>
<feature type="domain" description="WsaF N-terminal" evidence="1">
    <location>
        <begin position="48"/>
        <end position="203"/>
    </location>
</feature>
<gene>
    <name evidence="3" type="primary">wsaF</name>
</gene>
<feature type="binding site" evidence="5">
    <location>
        <position position="333"/>
    </location>
    <ligand>
        <name>dTDP</name>
        <dbReference type="ChEBI" id="CHEBI:58369"/>
    </ligand>
</feature>
<reference evidence="3" key="1">
    <citation type="journal article" date="2002" name="J. Biol. Chem.">
        <title>The surface layer (S-layer) glycoprotein of Geobacillus stearothermophilus NRS 2004/3a. Analysis of its glycosylation.</title>
        <authorList>
            <person name="Schaffer C."/>
            <person name="Wugeditsch T."/>
            <person name="Kahlig H."/>
            <person name="Scheberl A."/>
            <person name="Zayni S."/>
            <person name="Messner P."/>
        </authorList>
    </citation>
    <scope>NUCLEOTIDE SEQUENCE</scope>
    <source>
        <strain evidence="3">NRS 2004/3a</strain>
    </source>
</reference>
<feature type="domain" description="WsaF C-terminal" evidence="2">
    <location>
        <begin position="242"/>
        <end position="373"/>
    </location>
</feature>
<dbReference type="Gene3D" id="3.40.50.11090">
    <property type="match status" value="1"/>
</dbReference>
<dbReference type="SMR" id="Q7BG50"/>
<dbReference type="PDBsum" id="2X0D"/>
<feature type="binding site" evidence="5">
    <location>
        <position position="303"/>
    </location>
    <ligand>
        <name>dTDP</name>
        <dbReference type="ChEBI" id="CHEBI:58369"/>
    </ligand>
</feature>
<dbReference type="PDBsum" id="2X0F"/>